<dbReference type="InterPro" id="IPR000600">
    <property type="entry name" value="ROK"/>
</dbReference>
<organism evidence="3 4">
    <name type="scientific">Streptomyces showdoensis</name>
    <dbReference type="NCBI Taxonomy" id="68268"/>
    <lineage>
        <taxon>Bacteria</taxon>
        <taxon>Bacillati</taxon>
        <taxon>Actinomycetota</taxon>
        <taxon>Actinomycetes</taxon>
        <taxon>Kitasatosporales</taxon>
        <taxon>Streptomycetaceae</taxon>
        <taxon>Streptomyces</taxon>
    </lineage>
</organism>
<dbReference type="InterPro" id="IPR036388">
    <property type="entry name" value="WH-like_DNA-bd_sf"/>
</dbReference>
<gene>
    <name evidence="3" type="ORF">VO63_02655</name>
</gene>
<comment type="similarity">
    <text evidence="1">Belongs to the ROK (NagC/XylR) family.</text>
</comment>
<dbReference type="SUPFAM" id="SSF46785">
    <property type="entry name" value="Winged helix' DNA-binding domain"/>
    <property type="match status" value="1"/>
</dbReference>
<accession>A0A2P2GV53</accession>
<dbReference type="Proteomes" id="UP000265325">
    <property type="component" value="Unassembled WGS sequence"/>
</dbReference>
<dbReference type="RefSeq" id="WP_046905830.1">
    <property type="nucleotide sequence ID" value="NZ_BAAAXG010000011.1"/>
</dbReference>
<evidence type="ECO:0008006" key="5">
    <source>
        <dbReference type="Google" id="ProtNLM"/>
    </source>
</evidence>
<feature type="compositionally biased region" description="Gly residues" evidence="2">
    <location>
        <begin position="200"/>
        <end position="224"/>
    </location>
</feature>
<evidence type="ECO:0000313" key="3">
    <source>
        <dbReference type="EMBL" id="KKZ75361.1"/>
    </source>
</evidence>
<reference evidence="3 4" key="1">
    <citation type="submission" date="2015-05" db="EMBL/GenBank/DDBJ databases">
        <title>Draft Genome assembly of Streptomyces showdoensis.</title>
        <authorList>
            <person name="Thapa K.K."/>
            <person name="Metsa-Ketela M."/>
        </authorList>
    </citation>
    <scope>NUCLEOTIDE SEQUENCE [LARGE SCALE GENOMIC DNA]</scope>
    <source>
        <strain evidence="3 4">ATCC 15227</strain>
    </source>
</reference>
<dbReference type="Gene3D" id="1.10.10.10">
    <property type="entry name" value="Winged helix-like DNA-binding domain superfamily/Winged helix DNA-binding domain"/>
    <property type="match status" value="1"/>
</dbReference>
<keyword evidence="4" id="KW-1185">Reference proteome</keyword>
<sequence length="473" mass="47270">MPAPPADSAAVRRLNLSRALRRLADHGPGSRSEVSAATGLAHGSLTALTADLIDRGLVREAGLAPAGGRGRPRRTLELVPGRVLTLAVRITRERLQVAAADLAGEAVYRASLPHRTPHGDPLPLARAVADALREARAAALAVPGAHLWGAVMAMPGPVHEHDGHGPDGVGGARAFSTDFGWRGPVDLAGLVRAELRHGGPDSGPGGHVGPGSGLDGGPGGGPDGGAADAPDGPEVGAAELPLVLVNDANLAALAEYRALARRRTVPPRSLAYLKADIGVGGGLVLDGRIHTGGHGVAGEPGHMPVALDGPPCACGGRGCLALYVGPEALTDAAGLAGLRAVEGTDAALSALGNALEAGERRALDALDAAGEVLGAAVLAVTSLLDADEVVLGGYLADWHPWLRRGLEARLSGRRAFADRLVPEPVPGALGADAALAGALTYGRDAVLDDPAAVPVLGTAPGTVLPARGTAADG</sequence>
<protein>
    <recommendedName>
        <fullName evidence="5">ROK family protein</fullName>
    </recommendedName>
</protein>
<dbReference type="SUPFAM" id="SSF53067">
    <property type="entry name" value="Actin-like ATPase domain"/>
    <property type="match status" value="2"/>
</dbReference>
<dbReference type="PANTHER" id="PTHR18964">
    <property type="entry name" value="ROK (REPRESSOR, ORF, KINASE) FAMILY"/>
    <property type="match status" value="1"/>
</dbReference>
<name>A0A2P2GV53_STREW</name>
<evidence type="ECO:0000256" key="2">
    <source>
        <dbReference type="SAM" id="MobiDB-lite"/>
    </source>
</evidence>
<dbReference type="PANTHER" id="PTHR18964:SF149">
    <property type="entry name" value="BIFUNCTIONAL UDP-N-ACETYLGLUCOSAMINE 2-EPIMERASE_N-ACETYLMANNOSAMINE KINASE"/>
    <property type="match status" value="1"/>
</dbReference>
<dbReference type="OrthoDB" id="5174513at2"/>
<feature type="region of interest" description="Disordered" evidence="2">
    <location>
        <begin position="195"/>
        <end position="233"/>
    </location>
</feature>
<evidence type="ECO:0000256" key="1">
    <source>
        <dbReference type="ARBA" id="ARBA00006479"/>
    </source>
</evidence>
<dbReference type="AlphaFoldDB" id="A0A2P2GV53"/>
<comment type="caution">
    <text evidence="3">The sequence shown here is derived from an EMBL/GenBank/DDBJ whole genome shotgun (WGS) entry which is preliminary data.</text>
</comment>
<dbReference type="InterPro" id="IPR036390">
    <property type="entry name" value="WH_DNA-bd_sf"/>
</dbReference>
<evidence type="ECO:0000313" key="4">
    <source>
        <dbReference type="Proteomes" id="UP000265325"/>
    </source>
</evidence>
<dbReference type="EMBL" id="LAQS01000003">
    <property type="protein sequence ID" value="KKZ75361.1"/>
    <property type="molecule type" value="Genomic_DNA"/>
</dbReference>
<dbReference type="InterPro" id="IPR043129">
    <property type="entry name" value="ATPase_NBD"/>
</dbReference>
<dbReference type="Pfam" id="PF00480">
    <property type="entry name" value="ROK"/>
    <property type="match status" value="1"/>
</dbReference>
<dbReference type="Gene3D" id="3.30.420.40">
    <property type="match status" value="3"/>
</dbReference>
<proteinExistence type="inferred from homology"/>